<dbReference type="PANTHER" id="PTHR30408">
    <property type="entry name" value="TYPE-1 RESTRICTION ENZYME ECOKI SPECIFICITY PROTEIN"/>
    <property type="match status" value="1"/>
</dbReference>
<evidence type="ECO:0000259" key="5">
    <source>
        <dbReference type="Pfam" id="PF01420"/>
    </source>
</evidence>
<evidence type="ECO:0000256" key="4">
    <source>
        <dbReference type="SAM" id="Coils"/>
    </source>
</evidence>
<keyword evidence="6" id="KW-0255">Endonuclease</keyword>
<evidence type="ECO:0000313" key="6">
    <source>
        <dbReference type="EMBL" id="WAT24329.1"/>
    </source>
</evidence>
<dbReference type="REBASE" id="678079">
    <property type="entry name" value="S.AurHN1ORF8795P"/>
</dbReference>
<sequence>MSINKDSQKAPNIRFKGFTDDWEQRKLINVVDRVTRRNTNLQSKTPLTISAQFGLVDQITYFSKQVASKNMENYFLLYNGDFAYNKSYSKGYPFGAIKRLDSYDSGALSTLYIVFRPNIVDSNFLVHYFETTKWYTEIIKISAEGARNHGLLNITPSDFFDIKLCIPSKSVEQEKIGTLINYVEKAITLHQRKLDQLNQLKQALLQQMFPGKGETVPKLRFAGFEEDWEERKLGELLKYEQPTNYIVQSTEYNDSYTTPVLTAGQSFILGFTNEKEGINRATKDNPVIIFDDFTTGSHLVDFPFKVKSSAMKILYRSNDRHNHTFLFYLLKNIKYEPQAHERHWISLFSNFKVKVANDFEQEKIGSLLEKLDNKIIFQQRKLEQLQNMKQVLLENMFI</sequence>
<dbReference type="GO" id="GO:0016787">
    <property type="term" value="F:hydrolase activity"/>
    <property type="evidence" value="ECO:0007669"/>
    <property type="project" value="UniProtKB-KW"/>
</dbReference>
<keyword evidence="3" id="KW-0238">DNA-binding</keyword>
<feature type="domain" description="Type I restriction modification DNA specificity" evidence="5">
    <location>
        <begin position="226"/>
        <end position="386"/>
    </location>
</feature>
<dbReference type="Pfam" id="PF01420">
    <property type="entry name" value="Methylase_S"/>
    <property type="match status" value="1"/>
</dbReference>
<dbReference type="InterPro" id="IPR000055">
    <property type="entry name" value="Restrct_endonuc_typeI_TRD"/>
</dbReference>
<accession>A0AA47GAK8</accession>
<dbReference type="GO" id="GO:0004519">
    <property type="term" value="F:endonuclease activity"/>
    <property type="evidence" value="ECO:0007669"/>
    <property type="project" value="UniProtKB-KW"/>
</dbReference>
<dbReference type="InterPro" id="IPR052021">
    <property type="entry name" value="Type-I_RS_S_subunit"/>
</dbReference>
<evidence type="ECO:0000256" key="1">
    <source>
        <dbReference type="ARBA" id="ARBA00010923"/>
    </source>
</evidence>
<evidence type="ECO:0000256" key="2">
    <source>
        <dbReference type="ARBA" id="ARBA00022747"/>
    </source>
</evidence>
<dbReference type="Gene3D" id="1.10.287.1120">
    <property type="entry name" value="Bipartite methylase S protein"/>
    <property type="match status" value="1"/>
</dbReference>
<dbReference type="RefSeq" id="WP_269104828.1">
    <property type="nucleotide sequence ID" value="NZ_CP114063.1"/>
</dbReference>
<dbReference type="GO" id="GO:0003677">
    <property type="term" value="F:DNA binding"/>
    <property type="evidence" value="ECO:0007669"/>
    <property type="project" value="UniProtKB-KW"/>
</dbReference>
<dbReference type="GO" id="GO:0009307">
    <property type="term" value="P:DNA restriction-modification system"/>
    <property type="evidence" value="ECO:0007669"/>
    <property type="project" value="UniProtKB-KW"/>
</dbReference>
<dbReference type="Gene3D" id="3.90.220.20">
    <property type="entry name" value="DNA methylase specificity domains"/>
    <property type="match status" value="2"/>
</dbReference>
<keyword evidence="2" id="KW-0680">Restriction system</keyword>
<evidence type="ECO:0000256" key="3">
    <source>
        <dbReference type="ARBA" id="ARBA00023125"/>
    </source>
</evidence>
<comment type="similarity">
    <text evidence="1">Belongs to the type-I restriction system S methylase family.</text>
</comment>
<dbReference type="AlphaFoldDB" id="A0AA47GAK8"/>
<protein>
    <submittedName>
        <fullName evidence="6">Restriction endonuclease subunit S</fullName>
        <ecNumber evidence="6">3.1.21.-</ecNumber>
    </submittedName>
</protein>
<organism evidence="6 7">
    <name type="scientific">Aerococcus urinaeequi</name>
    <dbReference type="NCBI Taxonomy" id="51665"/>
    <lineage>
        <taxon>Bacteria</taxon>
        <taxon>Bacillati</taxon>
        <taxon>Bacillota</taxon>
        <taxon>Bacilli</taxon>
        <taxon>Lactobacillales</taxon>
        <taxon>Aerococcaceae</taxon>
        <taxon>Aerococcus</taxon>
    </lineage>
</organism>
<feature type="coiled-coil region" evidence="4">
    <location>
        <begin position="368"/>
        <end position="395"/>
    </location>
</feature>
<gene>
    <name evidence="6" type="ORF">OZ415_08790</name>
</gene>
<proteinExistence type="inferred from homology"/>
<dbReference type="PANTHER" id="PTHR30408:SF12">
    <property type="entry name" value="TYPE I RESTRICTION ENZYME MJAVIII SPECIFICITY SUBUNIT"/>
    <property type="match status" value="1"/>
</dbReference>
<keyword evidence="6" id="KW-0540">Nuclease</keyword>
<dbReference type="EMBL" id="CP114063">
    <property type="protein sequence ID" value="WAT24329.1"/>
    <property type="molecule type" value="Genomic_DNA"/>
</dbReference>
<dbReference type="InterPro" id="IPR044946">
    <property type="entry name" value="Restrct_endonuc_typeI_TRD_sf"/>
</dbReference>
<dbReference type="EC" id="3.1.21.-" evidence="6"/>
<evidence type="ECO:0000313" key="7">
    <source>
        <dbReference type="Proteomes" id="UP001164714"/>
    </source>
</evidence>
<keyword evidence="4" id="KW-0175">Coiled coil</keyword>
<name>A0AA47GAK8_9LACT</name>
<reference evidence="6" key="1">
    <citation type="submission" date="2022-12" db="EMBL/GenBank/DDBJ databases">
        <title>Whole genome sequence analysis of a duck derived balloon bacteium Aerococcus urinaeequi henan2020.</title>
        <authorList>
            <person name="Zhang H."/>
            <person name="Qiao H.X."/>
            <person name="Bian C.Z."/>
            <person name="Shu J.C."/>
        </authorList>
    </citation>
    <scope>NUCLEOTIDE SEQUENCE</scope>
    <source>
        <strain evidence="6">2020-HN-1</strain>
    </source>
</reference>
<dbReference type="Proteomes" id="UP001164714">
    <property type="component" value="Chromosome"/>
</dbReference>
<dbReference type="SUPFAM" id="SSF116734">
    <property type="entry name" value="DNA methylase specificity domain"/>
    <property type="match status" value="2"/>
</dbReference>
<dbReference type="CDD" id="cd17274">
    <property type="entry name" value="RMtype1_S_Eco540ANI-TRD1-CR1_like"/>
    <property type="match status" value="1"/>
</dbReference>
<keyword evidence="6" id="KW-0378">Hydrolase</keyword>